<dbReference type="Proteomes" id="UP000245634">
    <property type="component" value="Unassembled WGS sequence"/>
</dbReference>
<organism evidence="1 2">
    <name type="scientific">Tumebacillus permanentifrigoris</name>
    <dbReference type="NCBI Taxonomy" id="378543"/>
    <lineage>
        <taxon>Bacteria</taxon>
        <taxon>Bacillati</taxon>
        <taxon>Bacillota</taxon>
        <taxon>Bacilli</taxon>
        <taxon>Bacillales</taxon>
        <taxon>Alicyclobacillaceae</taxon>
        <taxon>Tumebacillus</taxon>
    </lineage>
</organism>
<proteinExistence type="predicted"/>
<sequence>MEKMFDLDIQVKPTSTTAGVASTWTNYPEVGTILCTLTC</sequence>
<name>A0A316DD08_9BACL</name>
<dbReference type="EMBL" id="QGGL01000004">
    <property type="protein sequence ID" value="PWK15013.1"/>
    <property type="molecule type" value="Genomic_DNA"/>
</dbReference>
<keyword evidence="2" id="KW-1185">Reference proteome</keyword>
<protein>
    <submittedName>
        <fullName evidence="1">Uncharacterized protein</fullName>
    </submittedName>
</protein>
<reference evidence="1 2" key="1">
    <citation type="submission" date="2018-05" db="EMBL/GenBank/DDBJ databases">
        <title>Genomic Encyclopedia of Type Strains, Phase IV (KMG-IV): sequencing the most valuable type-strain genomes for metagenomic binning, comparative biology and taxonomic classification.</title>
        <authorList>
            <person name="Goeker M."/>
        </authorList>
    </citation>
    <scope>NUCLEOTIDE SEQUENCE [LARGE SCALE GENOMIC DNA]</scope>
    <source>
        <strain evidence="1 2">DSM 18773</strain>
    </source>
</reference>
<comment type="caution">
    <text evidence="1">The sequence shown here is derived from an EMBL/GenBank/DDBJ whole genome shotgun (WGS) entry which is preliminary data.</text>
</comment>
<evidence type="ECO:0000313" key="1">
    <source>
        <dbReference type="EMBL" id="PWK15013.1"/>
    </source>
</evidence>
<gene>
    <name evidence="1" type="ORF">C7459_104219</name>
</gene>
<dbReference type="AlphaFoldDB" id="A0A316DD08"/>
<evidence type="ECO:0000313" key="2">
    <source>
        <dbReference type="Proteomes" id="UP000245634"/>
    </source>
</evidence>
<accession>A0A316DD08</accession>
<dbReference type="RefSeq" id="WP_109687491.1">
    <property type="nucleotide sequence ID" value="NZ_QGGL01000004.1"/>
</dbReference>